<reference evidence="1 2" key="1">
    <citation type="submission" date="2018-08" db="EMBL/GenBank/DDBJ databases">
        <title>Recombination of ecologically and evolutionarily significant loci maintains genetic cohesion in the Pseudomonas syringae species complex.</title>
        <authorList>
            <person name="Dillon M."/>
            <person name="Thakur S."/>
            <person name="Almeida R.N.D."/>
            <person name="Weir B.S."/>
            <person name="Guttman D.S."/>
        </authorList>
    </citation>
    <scope>NUCLEOTIDE SEQUENCE [LARGE SCALE GENOMIC DNA]</scope>
    <source>
        <strain evidence="1 2">ICMP 4525</strain>
    </source>
</reference>
<dbReference type="AlphaFoldDB" id="A0A3M6HUB1"/>
<accession>A0A3M6HUB1</accession>
<sequence>MVDTPQIFHQPIGALAHQVAGSIQTPAVAGKRVGHEALGAHAGALMVALRQTGTADIQFAARALWHQGQIGVENIGNPRPDHTTDRYAGFALFQLLRGQAGQRHDHGFGRAIGVEQQFRLEDCANTLQVFTGQRFTASDAHAHRQGLALSGQPLRQLAAIAGGEAENIDLLLANQRADFFGVPLALGAQYHARTAEQWHQQALSGGIEVDRIEMQFAVIGLHVEATNHRLTMHGDFTVGHHHPLGLAGRAGGVNQVRLMLRQADKRQFIG</sequence>
<evidence type="ECO:0000313" key="2">
    <source>
        <dbReference type="Proteomes" id="UP000271531"/>
    </source>
</evidence>
<protein>
    <submittedName>
        <fullName evidence="1">Uncharacterized protein</fullName>
    </submittedName>
</protein>
<name>A0A3M6HUB1_PSEAJ</name>
<dbReference type="Proteomes" id="UP000271531">
    <property type="component" value="Unassembled WGS sequence"/>
</dbReference>
<gene>
    <name evidence="1" type="ORF">ALP03_00135</name>
</gene>
<dbReference type="AntiFam" id="ANF00178">
    <property type="entry name" value="Shadow ORF (opposite dhbF)"/>
</dbReference>
<evidence type="ECO:0000313" key="1">
    <source>
        <dbReference type="EMBL" id="RMW08479.1"/>
    </source>
</evidence>
<dbReference type="EMBL" id="RBVA01000197">
    <property type="protein sequence ID" value="RMW08479.1"/>
    <property type="molecule type" value="Genomic_DNA"/>
</dbReference>
<proteinExistence type="predicted"/>
<comment type="caution">
    <text evidence="1">The sequence shown here is derived from an EMBL/GenBank/DDBJ whole genome shotgun (WGS) entry which is preliminary data.</text>
</comment>
<organism evidence="1 2">
    <name type="scientific">Pseudomonas amygdali pv. tabaci</name>
    <name type="common">Pseudomonas syringae pv. tabaci</name>
    <dbReference type="NCBI Taxonomy" id="322"/>
    <lineage>
        <taxon>Bacteria</taxon>
        <taxon>Pseudomonadati</taxon>
        <taxon>Pseudomonadota</taxon>
        <taxon>Gammaproteobacteria</taxon>
        <taxon>Pseudomonadales</taxon>
        <taxon>Pseudomonadaceae</taxon>
        <taxon>Pseudomonas</taxon>
        <taxon>Pseudomonas amygdali</taxon>
    </lineage>
</organism>